<dbReference type="EMBL" id="JAHCVI010000001">
    <property type="protein sequence ID" value="KAG7290612.1"/>
    <property type="molecule type" value="Genomic_DNA"/>
</dbReference>
<name>A0AAD4I027_9PEZI</name>
<evidence type="ECO:0000313" key="2">
    <source>
        <dbReference type="EMBL" id="KAG7290612.1"/>
    </source>
</evidence>
<comment type="caution">
    <text evidence="2">The sequence shown here is derived from an EMBL/GenBank/DDBJ whole genome shotgun (WGS) entry which is preliminary data.</text>
</comment>
<sequence length="181" mass="19586">MLDAFPPILPDPAIGTRLIFRHVYADTRARMDMPPRFVPKDLGSVVLGRGRPGAGAAEGVPEHEPDDGAMTLADAKFITGDFICCAIMPPDELSGDVTPASAARMGRGTGDPGSVEEEQAVERKEVAKRVWDKVENWLSGLPDYGRYEQTERHHNGSKGGSSGEAAGSKHVKYPDMWPRTT</sequence>
<protein>
    <submittedName>
        <fullName evidence="2">Uncharacterized protein</fullName>
    </submittedName>
</protein>
<dbReference type="InterPro" id="IPR010516">
    <property type="entry name" value="SAP18"/>
</dbReference>
<dbReference type="Pfam" id="PF06487">
    <property type="entry name" value="SAP18"/>
    <property type="match status" value="1"/>
</dbReference>
<proteinExistence type="predicted"/>
<evidence type="ECO:0000313" key="3">
    <source>
        <dbReference type="Proteomes" id="UP001197093"/>
    </source>
</evidence>
<evidence type="ECO:0000256" key="1">
    <source>
        <dbReference type="SAM" id="MobiDB-lite"/>
    </source>
</evidence>
<dbReference type="Proteomes" id="UP001197093">
    <property type="component" value="Unassembled WGS sequence"/>
</dbReference>
<feature type="compositionally biased region" description="Basic and acidic residues" evidence="1">
    <location>
        <begin position="145"/>
        <end position="154"/>
    </location>
</feature>
<feature type="region of interest" description="Disordered" evidence="1">
    <location>
        <begin position="142"/>
        <end position="181"/>
    </location>
</feature>
<accession>A0AAD4I027</accession>
<dbReference type="AlphaFoldDB" id="A0AAD4I027"/>
<dbReference type="Gene3D" id="3.10.20.550">
    <property type="entry name" value="ASAP complex, SAP18 subunit"/>
    <property type="match status" value="1"/>
</dbReference>
<gene>
    <name evidence="2" type="ORF">NEMBOFW57_000615</name>
</gene>
<keyword evidence="3" id="KW-1185">Reference proteome</keyword>
<reference evidence="2" key="1">
    <citation type="submission" date="2023-02" db="EMBL/GenBank/DDBJ databases">
        <authorList>
            <person name="Palmer J.M."/>
        </authorList>
    </citation>
    <scope>NUCLEOTIDE SEQUENCE</scope>
    <source>
        <strain evidence="2">FW57</strain>
    </source>
</reference>
<organism evidence="2 3">
    <name type="scientific">Staphylotrichum longicolle</name>
    <dbReference type="NCBI Taxonomy" id="669026"/>
    <lineage>
        <taxon>Eukaryota</taxon>
        <taxon>Fungi</taxon>
        <taxon>Dikarya</taxon>
        <taxon>Ascomycota</taxon>
        <taxon>Pezizomycotina</taxon>
        <taxon>Sordariomycetes</taxon>
        <taxon>Sordariomycetidae</taxon>
        <taxon>Sordariales</taxon>
        <taxon>Chaetomiaceae</taxon>
        <taxon>Staphylotrichum</taxon>
    </lineage>
</organism>
<dbReference type="InterPro" id="IPR042534">
    <property type="entry name" value="SAP18_sf"/>
</dbReference>